<keyword evidence="10" id="KW-1185">Reference proteome</keyword>
<dbReference type="PROSITE" id="PS50928">
    <property type="entry name" value="ABC_TM1"/>
    <property type="match status" value="1"/>
</dbReference>
<evidence type="ECO:0000256" key="3">
    <source>
        <dbReference type="ARBA" id="ARBA00022475"/>
    </source>
</evidence>
<feature type="transmembrane region" description="Helical" evidence="7">
    <location>
        <begin position="80"/>
        <end position="100"/>
    </location>
</feature>
<sequence length="294" mass="33684">MRSMYQAKRVDLFTICNYTFLTLFCLLTVYPLFFVLIGSLNDGNDYMRGGVYFFPRDFSLANYNVVLQDERLYTGFKVSIGRTVLGTLTSVFFTAMVSYAMSRNNLIGRTPYYWVHLFTLFFGGGLIPYFLVLKSLALINTFWVYIIPGLFSVFNMIILNAFFREIPEEIHESATVDGAGEFRIFLLLFIPLSAPVLATVALWNAVHHWNSFFDAMIFTTKPHLMPLQLFLMKMIREADVISNSQFVPPQVQRQISVQTIRMAAIVVSTVPILLVYPFLQRFFVTGFMVGSLKG</sequence>
<keyword evidence="4 7" id="KW-0812">Transmembrane</keyword>
<evidence type="ECO:0000256" key="1">
    <source>
        <dbReference type="ARBA" id="ARBA00004651"/>
    </source>
</evidence>
<dbReference type="EMBL" id="VCIW01000012">
    <property type="protein sequence ID" value="TLS50909.1"/>
    <property type="molecule type" value="Genomic_DNA"/>
</dbReference>
<proteinExistence type="inferred from homology"/>
<evidence type="ECO:0000313" key="10">
    <source>
        <dbReference type="Proteomes" id="UP000309676"/>
    </source>
</evidence>
<evidence type="ECO:0000256" key="7">
    <source>
        <dbReference type="RuleBase" id="RU363032"/>
    </source>
</evidence>
<dbReference type="GO" id="GO:0055085">
    <property type="term" value="P:transmembrane transport"/>
    <property type="evidence" value="ECO:0007669"/>
    <property type="project" value="InterPro"/>
</dbReference>
<dbReference type="PANTHER" id="PTHR43744">
    <property type="entry name" value="ABC TRANSPORTER PERMEASE PROTEIN MG189-RELATED-RELATED"/>
    <property type="match status" value="1"/>
</dbReference>
<dbReference type="Proteomes" id="UP000309676">
    <property type="component" value="Unassembled WGS sequence"/>
</dbReference>
<protein>
    <submittedName>
        <fullName evidence="9">Carbohydrate ABC transporter permease</fullName>
    </submittedName>
</protein>
<feature type="transmembrane region" description="Helical" evidence="7">
    <location>
        <begin position="260"/>
        <end position="279"/>
    </location>
</feature>
<dbReference type="InterPro" id="IPR035906">
    <property type="entry name" value="MetI-like_sf"/>
</dbReference>
<feature type="transmembrane region" description="Helical" evidence="7">
    <location>
        <begin position="143"/>
        <end position="163"/>
    </location>
</feature>
<organism evidence="9 10">
    <name type="scientific">Paenibacillus antri</name>
    <dbReference type="NCBI Taxonomy" id="2582848"/>
    <lineage>
        <taxon>Bacteria</taxon>
        <taxon>Bacillati</taxon>
        <taxon>Bacillota</taxon>
        <taxon>Bacilli</taxon>
        <taxon>Bacillales</taxon>
        <taxon>Paenibacillaceae</taxon>
        <taxon>Paenibacillus</taxon>
    </lineage>
</organism>
<keyword evidence="3" id="KW-1003">Cell membrane</keyword>
<dbReference type="Pfam" id="PF00528">
    <property type="entry name" value="BPD_transp_1"/>
    <property type="match status" value="1"/>
</dbReference>
<evidence type="ECO:0000256" key="4">
    <source>
        <dbReference type="ARBA" id="ARBA00022692"/>
    </source>
</evidence>
<dbReference type="InterPro" id="IPR000515">
    <property type="entry name" value="MetI-like"/>
</dbReference>
<dbReference type="AlphaFoldDB" id="A0A5R9G764"/>
<comment type="caution">
    <text evidence="9">The sequence shown here is derived from an EMBL/GenBank/DDBJ whole genome shotgun (WGS) entry which is preliminary data.</text>
</comment>
<dbReference type="PANTHER" id="PTHR43744:SF9">
    <property type="entry name" value="POLYGALACTURONAN_RHAMNOGALACTURONAN TRANSPORT SYSTEM PERMEASE PROTEIN YTCP"/>
    <property type="match status" value="1"/>
</dbReference>
<keyword evidence="6 7" id="KW-0472">Membrane</keyword>
<gene>
    <name evidence="9" type="ORF">FE782_17840</name>
</gene>
<keyword evidence="5 7" id="KW-1133">Transmembrane helix</keyword>
<comment type="similarity">
    <text evidence="7">Belongs to the binding-protein-dependent transport system permease family.</text>
</comment>
<evidence type="ECO:0000256" key="2">
    <source>
        <dbReference type="ARBA" id="ARBA00022448"/>
    </source>
</evidence>
<dbReference type="CDD" id="cd06261">
    <property type="entry name" value="TM_PBP2"/>
    <property type="match status" value="1"/>
</dbReference>
<dbReference type="SUPFAM" id="SSF161098">
    <property type="entry name" value="MetI-like"/>
    <property type="match status" value="1"/>
</dbReference>
<accession>A0A5R9G764</accession>
<dbReference type="Gene3D" id="1.10.3720.10">
    <property type="entry name" value="MetI-like"/>
    <property type="match status" value="1"/>
</dbReference>
<keyword evidence="2 7" id="KW-0813">Transport</keyword>
<evidence type="ECO:0000259" key="8">
    <source>
        <dbReference type="PROSITE" id="PS50928"/>
    </source>
</evidence>
<feature type="domain" description="ABC transmembrane type-1" evidence="8">
    <location>
        <begin position="76"/>
        <end position="279"/>
    </location>
</feature>
<evidence type="ECO:0000256" key="6">
    <source>
        <dbReference type="ARBA" id="ARBA00023136"/>
    </source>
</evidence>
<evidence type="ECO:0000256" key="5">
    <source>
        <dbReference type="ARBA" id="ARBA00022989"/>
    </source>
</evidence>
<evidence type="ECO:0000313" key="9">
    <source>
        <dbReference type="EMBL" id="TLS50909.1"/>
    </source>
</evidence>
<reference evidence="9 10" key="1">
    <citation type="submission" date="2019-05" db="EMBL/GenBank/DDBJ databases">
        <authorList>
            <person name="Narsing Rao M.P."/>
            <person name="Li W.J."/>
        </authorList>
    </citation>
    <scope>NUCLEOTIDE SEQUENCE [LARGE SCALE GENOMIC DNA]</scope>
    <source>
        <strain evidence="9 10">SYSU_K30003</strain>
    </source>
</reference>
<feature type="transmembrane region" description="Helical" evidence="7">
    <location>
        <begin position="112"/>
        <end position="131"/>
    </location>
</feature>
<dbReference type="GO" id="GO:0005886">
    <property type="term" value="C:plasma membrane"/>
    <property type="evidence" value="ECO:0007669"/>
    <property type="project" value="UniProtKB-SubCell"/>
</dbReference>
<feature type="transmembrane region" description="Helical" evidence="7">
    <location>
        <begin position="12"/>
        <end position="37"/>
    </location>
</feature>
<comment type="subcellular location">
    <subcellularLocation>
        <location evidence="1 7">Cell membrane</location>
        <topology evidence="1 7">Multi-pass membrane protein</topology>
    </subcellularLocation>
</comment>
<name>A0A5R9G764_9BACL</name>
<feature type="transmembrane region" description="Helical" evidence="7">
    <location>
        <begin position="184"/>
        <end position="206"/>
    </location>
</feature>